<keyword evidence="3" id="KW-1185">Reference proteome</keyword>
<dbReference type="Pfam" id="PF14341">
    <property type="entry name" value="PilX_N"/>
    <property type="match status" value="1"/>
</dbReference>
<dbReference type="AlphaFoldDB" id="A0A4R7JI20"/>
<evidence type="ECO:0000259" key="1">
    <source>
        <dbReference type="Pfam" id="PF14341"/>
    </source>
</evidence>
<dbReference type="RefSeq" id="WP_243865073.1">
    <property type="nucleotide sequence ID" value="NZ_SOAX01000008.1"/>
</dbReference>
<gene>
    <name evidence="2" type="ORF">DES49_3076</name>
</gene>
<dbReference type="InterPro" id="IPR025746">
    <property type="entry name" value="PilX_N_dom"/>
</dbReference>
<accession>A0A4R7JI20</accession>
<reference evidence="2 3" key="1">
    <citation type="submission" date="2019-03" db="EMBL/GenBank/DDBJ databases">
        <title>Genomic Encyclopedia of Type Strains, Phase IV (KMG-IV): sequencing the most valuable type-strain genomes for metagenomic binning, comparative biology and taxonomic classification.</title>
        <authorList>
            <person name="Goeker M."/>
        </authorList>
    </citation>
    <scope>NUCLEOTIDE SEQUENCE [LARGE SCALE GENOMIC DNA]</scope>
    <source>
        <strain evidence="2 3">DSM 15505</strain>
    </source>
</reference>
<evidence type="ECO:0000313" key="2">
    <source>
        <dbReference type="EMBL" id="TDT37124.1"/>
    </source>
</evidence>
<organism evidence="2 3">
    <name type="scientific">Halospina denitrificans</name>
    <dbReference type="NCBI Taxonomy" id="332522"/>
    <lineage>
        <taxon>Bacteria</taxon>
        <taxon>Pseudomonadati</taxon>
        <taxon>Pseudomonadota</taxon>
        <taxon>Gammaproteobacteria</taxon>
        <taxon>Halospina</taxon>
    </lineage>
</organism>
<evidence type="ECO:0000313" key="3">
    <source>
        <dbReference type="Proteomes" id="UP000295830"/>
    </source>
</evidence>
<feature type="domain" description="Type 4 fimbrial biogenesis protein PilX N-terminal" evidence="1">
    <location>
        <begin position="7"/>
        <end position="56"/>
    </location>
</feature>
<protein>
    <submittedName>
        <fullName evidence="2">Type IV pilus assembly protein PilX</fullName>
    </submittedName>
</protein>
<sequence length="175" mass="19105">MRRTNQSGSALLLALIMLLVLSLLAISGMEGSVMQERMQSAQRQGAMALEISESGARDAEQWLEKNVVTLNVFDGTNGLYDATVQEQRAPDPFSATVWEGSSSKTATSVDGVTPRYFIEYMGRGFKPEQRAGGNISGYSHDSGAFESRAFRIVVHATSPSGKGSRLIEVYYTRKI</sequence>
<dbReference type="Proteomes" id="UP000295830">
    <property type="component" value="Unassembled WGS sequence"/>
</dbReference>
<comment type="caution">
    <text evidence="2">The sequence shown here is derived from an EMBL/GenBank/DDBJ whole genome shotgun (WGS) entry which is preliminary data.</text>
</comment>
<proteinExistence type="predicted"/>
<dbReference type="EMBL" id="SOAX01000008">
    <property type="protein sequence ID" value="TDT37124.1"/>
    <property type="molecule type" value="Genomic_DNA"/>
</dbReference>
<name>A0A4R7JI20_9GAMM</name>